<keyword evidence="14" id="KW-1185">Reference proteome</keyword>
<keyword evidence="7" id="KW-0505">Motor protein</keyword>
<dbReference type="InterPro" id="IPR022780">
    <property type="entry name" value="Dynein_light_int_chain"/>
</dbReference>
<dbReference type="Proteomes" id="UP001153709">
    <property type="component" value="Chromosome 2"/>
</dbReference>
<dbReference type="GO" id="GO:0005874">
    <property type="term" value="C:microtubule"/>
    <property type="evidence" value="ECO:0007669"/>
    <property type="project" value="UniProtKB-KW"/>
</dbReference>
<dbReference type="PANTHER" id="PTHR24258:SF145">
    <property type="entry name" value="SERINE PROTEASE EASTER-LIKE PROTEIN"/>
    <property type="match status" value="1"/>
</dbReference>
<dbReference type="CDD" id="cd00190">
    <property type="entry name" value="Tryp_SPc"/>
    <property type="match status" value="1"/>
</dbReference>
<keyword evidence="3" id="KW-0493">Microtubule</keyword>
<keyword evidence="9" id="KW-0206">Cytoskeleton</keyword>
<keyword evidence="2" id="KW-0963">Cytoplasm</keyword>
<dbReference type="FunFam" id="2.40.10.10:FF:000028">
    <property type="entry name" value="Serine protease easter"/>
    <property type="match status" value="1"/>
</dbReference>
<dbReference type="PROSITE" id="PS00134">
    <property type="entry name" value="TRYPSIN_HIS"/>
    <property type="match status" value="1"/>
</dbReference>
<feature type="domain" description="Peptidase S1" evidence="12">
    <location>
        <begin position="96"/>
        <end position="535"/>
    </location>
</feature>
<dbReference type="GO" id="GO:0030286">
    <property type="term" value="C:dynein complex"/>
    <property type="evidence" value="ECO:0007669"/>
    <property type="project" value="UniProtKB-KW"/>
</dbReference>
<gene>
    <name evidence="13" type="ORF">DIABBA_LOCUS3716</name>
</gene>
<keyword evidence="4 11" id="KW-0732">Signal</keyword>
<evidence type="ECO:0000256" key="9">
    <source>
        <dbReference type="ARBA" id="ARBA00023212"/>
    </source>
</evidence>
<evidence type="ECO:0000256" key="10">
    <source>
        <dbReference type="ARBA" id="ARBA00024195"/>
    </source>
</evidence>
<keyword evidence="5" id="KW-0243">Dynein</keyword>
<evidence type="ECO:0000256" key="3">
    <source>
        <dbReference type="ARBA" id="ARBA00022701"/>
    </source>
</evidence>
<dbReference type="Gene3D" id="2.40.10.10">
    <property type="entry name" value="Trypsin-like serine proteases"/>
    <property type="match status" value="2"/>
</dbReference>
<dbReference type="SUPFAM" id="SSF50494">
    <property type="entry name" value="Trypsin-like serine proteases"/>
    <property type="match status" value="1"/>
</dbReference>
<dbReference type="SMART" id="SM00020">
    <property type="entry name" value="Tryp_SPc"/>
    <property type="match status" value="1"/>
</dbReference>
<evidence type="ECO:0000256" key="8">
    <source>
        <dbReference type="ARBA" id="ARBA00023180"/>
    </source>
</evidence>
<dbReference type="InterPro" id="IPR018114">
    <property type="entry name" value="TRYPSIN_HIS"/>
</dbReference>
<dbReference type="InterPro" id="IPR001254">
    <property type="entry name" value="Trypsin_dom"/>
</dbReference>
<dbReference type="Pfam" id="PF00089">
    <property type="entry name" value="Trypsin"/>
    <property type="match status" value="2"/>
</dbReference>
<organism evidence="13 14">
    <name type="scientific">Diabrotica balteata</name>
    <name type="common">Banded cucumber beetle</name>
    <dbReference type="NCBI Taxonomy" id="107213"/>
    <lineage>
        <taxon>Eukaryota</taxon>
        <taxon>Metazoa</taxon>
        <taxon>Ecdysozoa</taxon>
        <taxon>Arthropoda</taxon>
        <taxon>Hexapoda</taxon>
        <taxon>Insecta</taxon>
        <taxon>Pterygota</taxon>
        <taxon>Neoptera</taxon>
        <taxon>Endopterygota</taxon>
        <taxon>Coleoptera</taxon>
        <taxon>Polyphaga</taxon>
        <taxon>Cucujiformia</taxon>
        <taxon>Chrysomeloidea</taxon>
        <taxon>Chrysomelidae</taxon>
        <taxon>Galerucinae</taxon>
        <taxon>Diabroticina</taxon>
        <taxon>Diabroticites</taxon>
        <taxon>Diabrotica</taxon>
    </lineage>
</organism>
<dbReference type="PANTHER" id="PTHR24258">
    <property type="entry name" value="SERINE PROTEASE-RELATED"/>
    <property type="match status" value="1"/>
</dbReference>
<evidence type="ECO:0000259" key="12">
    <source>
        <dbReference type="PROSITE" id="PS50240"/>
    </source>
</evidence>
<dbReference type="AlphaFoldDB" id="A0A9N9SWY3"/>
<feature type="chain" id="PRO_5040245900" description="Peptidase S1 domain-containing protein" evidence="11">
    <location>
        <begin position="29"/>
        <end position="539"/>
    </location>
</feature>
<proteinExistence type="inferred from homology"/>
<keyword evidence="6" id="KW-1015">Disulfide bond</keyword>
<evidence type="ECO:0000313" key="14">
    <source>
        <dbReference type="Proteomes" id="UP001153709"/>
    </source>
</evidence>
<evidence type="ECO:0000256" key="11">
    <source>
        <dbReference type="SAM" id="SignalP"/>
    </source>
</evidence>
<evidence type="ECO:0000256" key="7">
    <source>
        <dbReference type="ARBA" id="ARBA00023175"/>
    </source>
</evidence>
<dbReference type="OrthoDB" id="7726766at2759"/>
<accession>A0A9N9SWY3</accession>
<dbReference type="EMBL" id="OU898277">
    <property type="protein sequence ID" value="CAG9829970.1"/>
    <property type="molecule type" value="Genomic_DNA"/>
</dbReference>
<dbReference type="InterPro" id="IPR009003">
    <property type="entry name" value="Peptidase_S1_PA"/>
</dbReference>
<evidence type="ECO:0000256" key="4">
    <source>
        <dbReference type="ARBA" id="ARBA00022729"/>
    </source>
</evidence>
<keyword evidence="8" id="KW-0325">Glycoprotein</keyword>
<dbReference type="GO" id="GO:0004252">
    <property type="term" value="F:serine-type endopeptidase activity"/>
    <property type="evidence" value="ECO:0007669"/>
    <property type="project" value="InterPro"/>
</dbReference>
<evidence type="ECO:0000313" key="13">
    <source>
        <dbReference type="EMBL" id="CAG9829970.1"/>
    </source>
</evidence>
<evidence type="ECO:0000256" key="1">
    <source>
        <dbReference type="ARBA" id="ARBA00004245"/>
    </source>
</evidence>
<protein>
    <recommendedName>
        <fullName evidence="12">Peptidase S1 domain-containing protein</fullName>
    </recommendedName>
</protein>
<comment type="similarity">
    <text evidence="10">Belongs to the peptidase S1 family. CLIP subfamily.</text>
</comment>
<dbReference type="InterPro" id="IPR043504">
    <property type="entry name" value="Peptidase_S1_PA_chymotrypsin"/>
</dbReference>
<dbReference type="GO" id="GO:0006508">
    <property type="term" value="P:proteolysis"/>
    <property type="evidence" value="ECO:0007669"/>
    <property type="project" value="InterPro"/>
</dbReference>
<evidence type="ECO:0000256" key="2">
    <source>
        <dbReference type="ARBA" id="ARBA00022490"/>
    </source>
</evidence>
<evidence type="ECO:0000256" key="5">
    <source>
        <dbReference type="ARBA" id="ARBA00023017"/>
    </source>
</evidence>
<reference evidence="13" key="1">
    <citation type="submission" date="2022-01" db="EMBL/GenBank/DDBJ databases">
        <authorList>
            <person name="King R."/>
        </authorList>
    </citation>
    <scope>NUCLEOTIDE SEQUENCE</scope>
</reference>
<sequence length="539" mass="58489">MDYQVKFIKTLFSLLIFTNLKIITTVESHQQSKRSTFCPTSSQCVPLSSCPILSNLINTDCLLNNNIEQISCGYQGSGLVCCPHVGDSLTLAPGRLVDGQRCGISQVQGEGYEGIGAFPWVARIGFRNVLTGEIKYPCTGSILNARIILTAAHCALAKADNFKLYSVRVGEYNSNTDIDCGTEFCGLPAQDISLSHVVVHPNYQKQNFQNNIALLVLRTPVNFSVTAQPICLPEPWSVTSNNALLVGWGKAAGQSSLVVEKFAVFIPAGWDNMKKINILYENNKHSCKPDDYYRDVIVQPVTRKTINRETEVIAEDEQAFLTRQQQISFGGGPPTVRLGESPLRPPLEGIQVSPRKLNGLKVFSSPEGEGVLANFFNSLFYKKTGSPEGGMAKTSGSESLPDKATVRTDAAAELDRLYRGAGKKSLGPASTPESIGPNALPKQQVLQLPIISLQQCVQLYGRTLSVTDDQLCAGGEAGNDACSGFGGAPLIVRHGNTHYQVGILSFGSDQCGRGGVPSVYTNIKKYITWIRENTPQVFE</sequence>
<evidence type="ECO:0000256" key="6">
    <source>
        <dbReference type="ARBA" id="ARBA00023157"/>
    </source>
</evidence>
<dbReference type="PROSITE" id="PS50240">
    <property type="entry name" value="TRYPSIN_DOM"/>
    <property type="match status" value="1"/>
</dbReference>
<feature type="signal peptide" evidence="11">
    <location>
        <begin position="1"/>
        <end position="28"/>
    </location>
</feature>
<name>A0A9N9SWY3_DIABA</name>
<comment type="subcellular location">
    <subcellularLocation>
        <location evidence="1">Cytoplasm</location>
        <location evidence="1">Cytoskeleton</location>
    </subcellularLocation>
</comment>
<dbReference type="Pfam" id="PF05783">
    <property type="entry name" value="DLIC"/>
    <property type="match status" value="1"/>
</dbReference>